<accession>A0A327R4N3</accession>
<protein>
    <submittedName>
        <fullName evidence="2">Uncharacterized protein</fullName>
    </submittedName>
</protein>
<proteinExistence type="predicted"/>
<gene>
    <name evidence="2" type="ORF">LX64_00330</name>
</gene>
<feature type="transmembrane region" description="Helical" evidence="1">
    <location>
        <begin position="89"/>
        <end position="108"/>
    </location>
</feature>
<evidence type="ECO:0000256" key="1">
    <source>
        <dbReference type="SAM" id="Phobius"/>
    </source>
</evidence>
<name>A0A327R4N3_9BACT</name>
<dbReference type="OrthoDB" id="894278at2"/>
<keyword evidence="1" id="KW-0472">Membrane</keyword>
<sequence>MKSRLLLPNKYKKIGLMLFPIFLLYYFYIEHFDTGFIKFDVGFKNFASPYLDDEFVFLGLIVSLMMISFSKEKNEDEYIALVRLESLQWAVVINYALLIICAFVFYGFDFLSVMIYNMFTVLVIFIIRFNFIVYRNNKRVSA</sequence>
<organism evidence="2 3">
    <name type="scientific">Chitinophaga skermanii</name>
    <dbReference type="NCBI Taxonomy" id="331697"/>
    <lineage>
        <taxon>Bacteria</taxon>
        <taxon>Pseudomonadati</taxon>
        <taxon>Bacteroidota</taxon>
        <taxon>Chitinophagia</taxon>
        <taxon>Chitinophagales</taxon>
        <taxon>Chitinophagaceae</taxon>
        <taxon>Chitinophaga</taxon>
    </lineage>
</organism>
<comment type="caution">
    <text evidence="2">The sequence shown here is derived from an EMBL/GenBank/DDBJ whole genome shotgun (WGS) entry which is preliminary data.</text>
</comment>
<keyword evidence="3" id="KW-1185">Reference proteome</keyword>
<dbReference type="Proteomes" id="UP000249547">
    <property type="component" value="Unassembled WGS sequence"/>
</dbReference>
<evidence type="ECO:0000313" key="3">
    <source>
        <dbReference type="Proteomes" id="UP000249547"/>
    </source>
</evidence>
<dbReference type="RefSeq" id="WP_148707158.1">
    <property type="nucleotide sequence ID" value="NZ_QLLL01000001.1"/>
</dbReference>
<evidence type="ECO:0000313" key="2">
    <source>
        <dbReference type="EMBL" id="RAJ10724.1"/>
    </source>
</evidence>
<feature type="transmembrane region" description="Helical" evidence="1">
    <location>
        <begin position="12"/>
        <end position="29"/>
    </location>
</feature>
<reference evidence="2 3" key="1">
    <citation type="submission" date="2018-06" db="EMBL/GenBank/DDBJ databases">
        <title>Genomic Encyclopedia of Archaeal and Bacterial Type Strains, Phase II (KMG-II): from individual species to whole genera.</title>
        <authorList>
            <person name="Goeker M."/>
        </authorList>
    </citation>
    <scope>NUCLEOTIDE SEQUENCE [LARGE SCALE GENOMIC DNA]</scope>
    <source>
        <strain evidence="2 3">DSM 23857</strain>
    </source>
</reference>
<keyword evidence="1" id="KW-1133">Transmembrane helix</keyword>
<dbReference type="AlphaFoldDB" id="A0A327R4N3"/>
<dbReference type="EMBL" id="QLLL01000001">
    <property type="protein sequence ID" value="RAJ10724.1"/>
    <property type="molecule type" value="Genomic_DNA"/>
</dbReference>
<feature type="transmembrane region" description="Helical" evidence="1">
    <location>
        <begin position="114"/>
        <end position="134"/>
    </location>
</feature>
<feature type="transmembrane region" description="Helical" evidence="1">
    <location>
        <begin position="49"/>
        <end position="69"/>
    </location>
</feature>
<keyword evidence="1" id="KW-0812">Transmembrane</keyword>